<sequence>MKISKLILSVLHFLPQYHCIQLSKNLGDLFCCRQKNPGWWA</sequence>
<reference evidence="1" key="1">
    <citation type="journal article" date="2011" name="Environ. Microbiol.">
        <title>Time-series analyses of Monterey Bay coastal microbial picoplankton using a 'genome proxy' microarray.</title>
        <authorList>
            <person name="Rich V.I."/>
            <person name="Pham V.D."/>
            <person name="Eppley J."/>
            <person name="Shi Y."/>
            <person name="DeLong E.F."/>
        </authorList>
    </citation>
    <scope>NUCLEOTIDE SEQUENCE</scope>
</reference>
<name>E0XUN9_9BACT</name>
<accession>E0XUN9</accession>
<dbReference type="EMBL" id="GU474882">
    <property type="protein sequence ID" value="ADI18130.1"/>
    <property type="molecule type" value="Genomic_DNA"/>
</dbReference>
<proteinExistence type="predicted"/>
<dbReference type="AlphaFoldDB" id="E0XUN9"/>
<organism evidence="1">
    <name type="scientific">uncultured Verrucomicrobiales bacterium HF0200_39L05</name>
    <dbReference type="NCBI Taxonomy" id="710997"/>
    <lineage>
        <taxon>Bacteria</taxon>
        <taxon>Pseudomonadati</taxon>
        <taxon>Verrucomicrobiota</taxon>
        <taxon>Verrucomicrobiia</taxon>
        <taxon>Verrucomicrobiales</taxon>
        <taxon>environmental samples</taxon>
    </lineage>
</organism>
<evidence type="ECO:0000313" key="1">
    <source>
        <dbReference type="EMBL" id="ADI18130.1"/>
    </source>
</evidence>
<protein>
    <submittedName>
        <fullName evidence="1">Uncharacterized protein</fullName>
    </submittedName>
</protein>